<dbReference type="SUPFAM" id="SSF56059">
    <property type="entry name" value="Glutathione synthetase ATP-binding domain-like"/>
    <property type="match status" value="1"/>
</dbReference>
<keyword evidence="9" id="KW-0464">Manganese</keyword>
<dbReference type="Pfam" id="PF02951">
    <property type="entry name" value="GSH-S_N"/>
    <property type="match status" value="1"/>
</dbReference>
<comment type="cofactor">
    <cofactor evidence="2">
        <name>Mg(2+)</name>
        <dbReference type="ChEBI" id="CHEBI:18420"/>
    </cofactor>
</comment>
<comment type="caution">
    <text evidence="12">The sequence shown here is derived from an EMBL/GenBank/DDBJ whole genome shotgun (WGS) entry which is preliminary data.</text>
</comment>
<comment type="pathway">
    <text evidence="10">Sulfur metabolism; glutathione biosynthesis; glutathione from L-cysteine and L-glutamate: step 2/2.</text>
</comment>
<keyword evidence="5" id="KW-0479">Metal-binding</keyword>
<dbReference type="InterPro" id="IPR016185">
    <property type="entry name" value="PreATP-grasp_dom_sf"/>
</dbReference>
<dbReference type="PANTHER" id="PTHR21621:SF4">
    <property type="entry name" value="GLUTATHIONE SYNTHETASE"/>
    <property type="match status" value="1"/>
</dbReference>
<keyword evidence="6 10" id="KW-0547">Nucleotide-binding</keyword>
<organism evidence="12 13">
    <name type="scientific">Hyalangium rubrum</name>
    <dbReference type="NCBI Taxonomy" id="3103134"/>
    <lineage>
        <taxon>Bacteria</taxon>
        <taxon>Pseudomonadati</taxon>
        <taxon>Myxococcota</taxon>
        <taxon>Myxococcia</taxon>
        <taxon>Myxococcales</taxon>
        <taxon>Cystobacterineae</taxon>
        <taxon>Archangiaceae</taxon>
        <taxon>Hyalangium</taxon>
    </lineage>
</organism>
<comment type="cofactor">
    <cofactor evidence="1">
        <name>Mn(2+)</name>
        <dbReference type="ChEBI" id="CHEBI:29035"/>
    </cofactor>
</comment>
<evidence type="ECO:0000313" key="12">
    <source>
        <dbReference type="EMBL" id="MDY7233180.1"/>
    </source>
</evidence>
<comment type="catalytic activity">
    <reaction evidence="10">
        <text>gamma-L-glutamyl-L-cysteine + glycine + ATP = glutathione + ADP + phosphate + H(+)</text>
        <dbReference type="Rhea" id="RHEA:13557"/>
        <dbReference type="ChEBI" id="CHEBI:15378"/>
        <dbReference type="ChEBI" id="CHEBI:30616"/>
        <dbReference type="ChEBI" id="CHEBI:43474"/>
        <dbReference type="ChEBI" id="CHEBI:57305"/>
        <dbReference type="ChEBI" id="CHEBI:57925"/>
        <dbReference type="ChEBI" id="CHEBI:58173"/>
        <dbReference type="ChEBI" id="CHEBI:456216"/>
        <dbReference type="EC" id="6.3.2.3"/>
    </reaction>
</comment>
<evidence type="ECO:0000256" key="3">
    <source>
        <dbReference type="ARBA" id="ARBA00022598"/>
    </source>
</evidence>
<feature type="domain" description="ATP-grasp" evidence="11">
    <location>
        <begin position="127"/>
        <end position="312"/>
    </location>
</feature>
<proteinExistence type="inferred from homology"/>
<dbReference type="InterPro" id="IPR013815">
    <property type="entry name" value="ATP_grasp_subdomain_1"/>
</dbReference>
<dbReference type="Gene3D" id="3.30.470.20">
    <property type="entry name" value="ATP-grasp fold, B domain"/>
    <property type="match status" value="1"/>
</dbReference>
<dbReference type="InterPro" id="IPR011761">
    <property type="entry name" value="ATP-grasp"/>
</dbReference>
<evidence type="ECO:0000259" key="11">
    <source>
        <dbReference type="PROSITE" id="PS50975"/>
    </source>
</evidence>
<evidence type="ECO:0000256" key="6">
    <source>
        <dbReference type="ARBA" id="ARBA00022741"/>
    </source>
</evidence>
<dbReference type="RefSeq" id="WP_321551892.1">
    <property type="nucleotide sequence ID" value="NZ_JAXIVS010000029.1"/>
</dbReference>
<dbReference type="Pfam" id="PF02955">
    <property type="entry name" value="GSH-S_ATP"/>
    <property type="match status" value="1"/>
</dbReference>
<dbReference type="InterPro" id="IPR004218">
    <property type="entry name" value="GSHS_ATP-bd"/>
</dbReference>
<dbReference type="PROSITE" id="PS50975">
    <property type="entry name" value="ATP_GRASP"/>
    <property type="match status" value="1"/>
</dbReference>
<dbReference type="EMBL" id="JAXIVS010000029">
    <property type="protein sequence ID" value="MDY7233180.1"/>
    <property type="molecule type" value="Genomic_DNA"/>
</dbReference>
<evidence type="ECO:0000256" key="4">
    <source>
        <dbReference type="ARBA" id="ARBA00022684"/>
    </source>
</evidence>
<comment type="similarity">
    <text evidence="10">Belongs to the prokaryotic GSH synthase family.</text>
</comment>
<evidence type="ECO:0000256" key="10">
    <source>
        <dbReference type="HAMAP-Rule" id="MF_00162"/>
    </source>
</evidence>
<dbReference type="PANTHER" id="PTHR21621">
    <property type="entry name" value="RIBOSOMAL PROTEIN S6 MODIFICATION PROTEIN"/>
    <property type="match status" value="1"/>
</dbReference>
<sequence>MAKLNLGFLMDPLEQVRVDHDSTFAMMLEAHRRGHTVRYFEQGWLRFSGRCTEARMRTVAVRREPGRHFDILEESVRPMSSLDVLFLRKDPPVDVEFLHATQLVELCAGKPPVYINSPAGLREANEKLFALHFPDLMPETCVARDHAVLTEFIARHPDGAILKPIDGFGGKGIVFARAGDRNTRSLLELLTSHGREAIIAQAYVPQSRQGDKRIILVDGEPLGAVLRVPSEDDHRGNMAVGGIPKKTTLTDREREICARLKPMLRERGLLLVGIDVLGDYLTEVNVTSPTGLAEIDTLDGVCIEANVIDLAEKLAAKR</sequence>
<dbReference type="GO" id="GO:0004363">
    <property type="term" value="F:glutathione synthase activity"/>
    <property type="evidence" value="ECO:0007669"/>
    <property type="project" value="UniProtKB-EC"/>
</dbReference>
<evidence type="ECO:0000256" key="8">
    <source>
        <dbReference type="ARBA" id="ARBA00022842"/>
    </source>
</evidence>
<keyword evidence="13" id="KW-1185">Reference proteome</keyword>
<accession>A0ABU5HIA3</accession>
<evidence type="ECO:0000256" key="1">
    <source>
        <dbReference type="ARBA" id="ARBA00001936"/>
    </source>
</evidence>
<evidence type="ECO:0000256" key="9">
    <source>
        <dbReference type="ARBA" id="ARBA00023211"/>
    </source>
</evidence>
<keyword evidence="8" id="KW-0460">Magnesium</keyword>
<dbReference type="Proteomes" id="UP001291309">
    <property type="component" value="Unassembled WGS sequence"/>
</dbReference>
<reference evidence="12 13" key="1">
    <citation type="submission" date="2023-12" db="EMBL/GenBank/DDBJ databases">
        <title>the genome sequence of Hyalangium sp. s54d21.</title>
        <authorList>
            <person name="Zhang X."/>
        </authorList>
    </citation>
    <scope>NUCLEOTIDE SEQUENCE [LARGE SCALE GENOMIC DNA]</scope>
    <source>
        <strain evidence="13">s54d21</strain>
    </source>
</reference>
<dbReference type="Gene3D" id="3.40.50.20">
    <property type="match status" value="1"/>
</dbReference>
<evidence type="ECO:0000313" key="13">
    <source>
        <dbReference type="Proteomes" id="UP001291309"/>
    </source>
</evidence>
<evidence type="ECO:0000256" key="2">
    <source>
        <dbReference type="ARBA" id="ARBA00001946"/>
    </source>
</evidence>
<dbReference type="InterPro" id="IPR004215">
    <property type="entry name" value="GSHS_N"/>
</dbReference>
<dbReference type="NCBIfam" id="TIGR01380">
    <property type="entry name" value="glut_syn"/>
    <property type="match status" value="1"/>
</dbReference>
<keyword evidence="4 10" id="KW-0317">Glutathione biosynthesis</keyword>
<dbReference type="SUPFAM" id="SSF52440">
    <property type="entry name" value="PreATP-grasp domain"/>
    <property type="match status" value="1"/>
</dbReference>
<dbReference type="InterPro" id="IPR006284">
    <property type="entry name" value="Glut_synth_pro"/>
</dbReference>
<keyword evidence="7 10" id="KW-0067">ATP-binding</keyword>
<keyword evidence="3 10" id="KW-0436">Ligase</keyword>
<dbReference type="EC" id="6.3.2.3" evidence="10"/>
<evidence type="ECO:0000256" key="5">
    <source>
        <dbReference type="ARBA" id="ARBA00022723"/>
    </source>
</evidence>
<evidence type="ECO:0000256" key="7">
    <source>
        <dbReference type="ARBA" id="ARBA00022840"/>
    </source>
</evidence>
<gene>
    <name evidence="10 12" type="primary">gshB</name>
    <name evidence="12" type="ORF">SYV04_42730</name>
</gene>
<dbReference type="HAMAP" id="MF_00162">
    <property type="entry name" value="GSH_S"/>
    <property type="match status" value="1"/>
</dbReference>
<dbReference type="Gene3D" id="3.30.1490.20">
    <property type="entry name" value="ATP-grasp fold, A domain"/>
    <property type="match status" value="1"/>
</dbReference>
<dbReference type="NCBIfam" id="NF003573">
    <property type="entry name" value="PRK05246.1"/>
    <property type="match status" value="1"/>
</dbReference>
<protein>
    <recommendedName>
        <fullName evidence="10">Glutathione synthetase</fullName>
        <ecNumber evidence="10">6.3.2.3</ecNumber>
    </recommendedName>
    <alternativeName>
        <fullName evidence="10">GSH synthetase</fullName>
        <shortName evidence="10">GSH-S</shortName>
        <shortName evidence="10">GSHase</shortName>
    </alternativeName>
    <alternativeName>
        <fullName evidence="10">Glutathione synthase</fullName>
    </alternativeName>
</protein>
<name>A0ABU5HIA3_9BACT</name>